<evidence type="ECO:0000259" key="11">
    <source>
        <dbReference type="Pfam" id="PF00108"/>
    </source>
</evidence>
<organism evidence="13 14">
    <name type="scientific">Potamilus streckersoni</name>
    <dbReference type="NCBI Taxonomy" id="2493646"/>
    <lineage>
        <taxon>Eukaryota</taxon>
        <taxon>Metazoa</taxon>
        <taxon>Spiralia</taxon>
        <taxon>Lophotrochozoa</taxon>
        <taxon>Mollusca</taxon>
        <taxon>Bivalvia</taxon>
        <taxon>Autobranchia</taxon>
        <taxon>Heteroconchia</taxon>
        <taxon>Palaeoheterodonta</taxon>
        <taxon>Unionida</taxon>
        <taxon>Unionoidea</taxon>
        <taxon>Unionidae</taxon>
        <taxon>Ambleminae</taxon>
        <taxon>Lampsilini</taxon>
        <taxon>Potamilus</taxon>
    </lineage>
</organism>
<dbReference type="InterPro" id="IPR020617">
    <property type="entry name" value="Thiolase_C"/>
</dbReference>
<evidence type="ECO:0000256" key="5">
    <source>
        <dbReference type="ARBA" id="ARBA00036770"/>
    </source>
</evidence>
<dbReference type="Pfam" id="PF02803">
    <property type="entry name" value="Thiolase_C"/>
    <property type="match status" value="1"/>
</dbReference>
<evidence type="ECO:0008006" key="15">
    <source>
        <dbReference type="Google" id="ProtNLM"/>
    </source>
</evidence>
<feature type="domain" description="Thiolase N-terminal" evidence="11">
    <location>
        <begin position="4"/>
        <end position="257"/>
    </location>
</feature>
<gene>
    <name evidence="13" type="ORF">CHS0354_023883</name>
</gene>
<dbReference type="GO" id="GO:0003985">
    <property type="term" value="F:acetyl-CoA C-acetyltransferase activity"/>
    <property type="evidence" value="ECO:0007669"/>
    <property type="project" value="UniProtKB-EC"/>
</dbReference>
<dbReference type="PANTHER" id="PTHR43853">
    <property type="entry name" value="3-KETOACYL-COA THIOLASE, PEROXISOMAL"/>
    <property type="match status" value="1"/>
</dbReference>
<accession>A0AAE0RZ83</accession>
<dbReference type="InterPro" id="IPR020616">
    <property type="entry name" value="Thiolase_N"/>
</dbReference>
<comment type="caution">
    <text evidence="13">The sequence shown here is derived from an EMBL/GenBank/DDBJ whole genome shotgun (WGS) entry which is preliminary data.</text>
</comment>
<dbReference type="PANTHER" id="PTHR43853:SF21">
    <property type="entry name" value="STEROID 3-KETOACYL-COA THIOLASE"/>
    <property type="match status" value="1"/>
</dbReference>
<dbReference type="GO" id="GO:0005737">
    <property type="term" value="C:cytoplasm"/>
    <property type="evidence" value="ECO:0007669"/>
    <property type="project" value="UniProtKB-ARBA"/>
</dbReference>
<comment type="catalytic activity">
    <reaction evidence="10">
        <text>3-oxohexadecanedioyl-CoA + CoA = tetradecanedioyl-CoA + acetyl-CoA</text>
        <dbReference type="Rhea" id="RHEA:40343"/>
        <dbReference type="ChEBI" id="CHEBI:57287"/>
        <dbReference type="ChEBI" id="CHEBI:57288"/>
        <dbReference type="ChEBI" id="CHEBI:77081"/>
        <dbReference type="ChEBI" id="CHEBI:77084"/>
    </reaction>
    <physiologicalReaction direction="left-to-right" evidence="10">
        <dbReference type="Rhea" id="RHEA:40344"/>
    </physiologicalReaction>
</comment>
<evidence type="ECO:0000256" key="9">
    <source>
        <dbReference type="ARBA" id="ARBA00049178"/>
    </source>
</evidence>
<dbReference type="AlphaFoldDB" id="A0AAE0RZ83"/>
<evidence type="ECO:0000313" key="14">
    <source>
        <dbReference type="Proteomes" id="UP001195483"/>
    </source>
</evidence>
<keyword evidence="4" id="KW-0012">Acyltransferase</keyword>
<dbReference type="PROSITE" id="PS00098">
    <property type="entry name" value="THIOLASE_1"/>
    <property type="match status" value="1"/>
</dbReference>
<comment type="catalytic activity">
    <reaction evidence="6">
        <text>2 acetyl-CoA = acetoacetyl-CoA + CoA</text>
        <dbReference type="Rhea" id="RHEA:21036"/>
        <dbReference type="ChEBI" id="CHEBI:57286"/>
        <dbReference type="ChEBI" id="CHEBI:57287"/>
        <dbReference type="ChEBI" id="CHEBI:57288"/>
        <dbReference type="EC" id="2.3.1.9"/>
    </reaction>
    <physiologicalReaction direction="right-to-left" evidence="6">
        <dbReference type="Rhea" id="RHEA:21038"/>
    </physiologicalReaction>
</comment>
<dbReference type="Gene3D" id="2.60.40.2340">
    <property type="match status" value="2"/>
</dbReference>
<feature type="domain" description="Thiolase C-terminal" evidence="12">
    <location>
        <begin position="265"/>
        <end position="382"/>
    </location>
</feature>
<comment type="catalytic activity">
    <reaction evidence="7">
        <text>tetradecanoyl-CoA + acetyl-CoA = 3-oxohexadecanoyl-CoA + CoA</text>
        <dbReference type="Rhea" id="RHEA:18161"/>
        <dbReference type="ChEBI" id="CHEBI:57287"/>
        <dbReference type="ChEBI" id="CHEBI:57288"/>
        <dbReference type="ChEBI" id="CHEBI:57349"/>
        <dbReference type="ChEBI" id="CHEBI:57385"/>
        <dbReference type="EC" id="2.3.1.155"/>
    </reaction>
    <physiologicalReaction direction="right-to-left" evidence="7">
        <dbReference type="Rhea" id="RHEA:18163"/>
    </physiologicalReaction>
</comment>
<dbReference type="InterPro" id="IPR002155">
    <property type="entry name" value="Thiolase"/>
</dbReference>
<evidence type="ECO:0000256" key="8">
    <source>
        <dbReference type="ARBA" id="ARBA00048001"/>
    </source>
</evidence>
<dbReference type="SUPFAM" id="SSF53901">
    <property type="entry name" value="Thiolase-like"/>
    <property type="match status" value="2"/>
</dbReference>
<evidence type="ECO:0000256" key="4">
    <source>
        <dbReference type="ARBA" id="ARBA00023315"/>
    </source>
</evidence>
<evidence type="ECO:0000256" key="1">
    <source>
        <dbReference type="ARBA" id="ARBA00005189"/>
    </source>
</evidence>
<evidence type="ECO:0000313" key="13">
    <source>
        <dbReference type="EMBL" id="KAK3582341.1"/>
    </source>
</evidence>
<comment type="catalytic activity">
    <reaction evidence="5">
        <text>3-oxo-(6Z,9Z,12Z,15Z,18Z,21Z)-tetracosahexaenoyl-CoA + CoA = (4Z,7Z,10Z,13Z,16Z,19Z)-docosahexaenoyl-CoA + acetyl-CoA</text>
        <dbReference type="Rhea" id="RHEA:39131"/>
        <dbReference type="ChEBI" id="CHEBI:57287"/>
        <dbReference type="ChEBI" id="CHEBI:57288"/>
        <dbReference type="ChEBI" id="CHEBI:74298"/>
        <dbReference type="ChEBI" id="CHEBI:74304"/>
    </reaction>
    <physiologicalReaction direction="left-to-right" evidence="5">
        <dbReference type="Rhea" id="RHEA:39132"/>
    </physiologicalReaction>
</comment>
<name>A0AAE0RZ83_9BIVA</name>
<dbReference type="InterPro" id="IPR020610">
    <property type="entry name" value="Thiolase_AS"/>
</dbReference>
<keyword evidence="3" id="KW-0808">Transferase</keyword>
<keyword evidence="14" id="KW-1185">Reference proteome</keyword>
<reference evidence="13" key="1">
    <citation type="journal article" date="2021" name="Genome Biol. Evol.">
        <title>A High-Quality Reference Genome for a Parasitic Bivalve with Doubly Uniparental Inheritance (Bivalvia: Unionida).</title>
        <authorList>
            <person name="Smith C.H."/>
        </authorList>
    </citation>
    <scope>NUCLEOTIDE SEQUENCE</scope>
    <source>
        <strain evidence="13">CHS0354</strain>
    </source>
</reference>
<dbReference type="InterPro" id="IPR016039">
    <property type="entry name" value="Thiolase-like"/>
</dbReference>
<evidence type="ECO:0000256" key="3">
    <source>
        <dbReference type="ARBA" id="ARBA00022679"/>
    </source>
</evidence>
<dbReference type="Pfam" id="PF00108">
    <property type="entry name" value="Thiolase_N"/>
    <property type="match status" value="1"/>
</dbReference>
<dbReference type="NCBIfam" id="TIGR01930">
    <property type="entry name" value="AcCoA-C-Actrans"/>
    <property type="match status" value="1"/>
</dbReference>
<comment type="similarity">
    <text evidence="2">Belongs to the thiolase-like superfamily. Thiolase family.</text>
</comment>
<dbReference type="PROSITE" id="PS00099">
    <property type="entry name" value="THIOLASE_3"/>
    <property type="match status" value="1"/>
</dbReference>
<reference evidence="13" key="3">
    <citation type="submission" date="2023-05" db="EMBL/GenBank/DDBJ databases">
        <authorList>
            <person name="Smith C.H."/>
        </authorList>
    </citation>
    <scope>NUCLEOTIDE SEQUENCE</scope>
    <source>
        <strain evidence="13">CHS0354</strain>
        <tissue evidence="13">Mantle</tissue>
    </source>
</reference>
<reference evidence="13" key="2">
    <citation type="journal article" date="2021" name="Genome Biol. Evol.">
        <title>Developing a high-quality reference genome for a parasitic bivalve with doubly uniparental inheritance (Bivalvia: Unionida).</title>
        <authorList>
            <person name="Smith C.H."/>
        </authorList>
    </citation>
    <scope>NUCLEOTIDE SEQUENCE</scope>
    <source>
        <strain evidence="13">CHS0354</strain>
        <tissue evidence="13">Mantle</tissue>
    </source>
</reference>
<dbReference type="InterPro" id="IPR050215">
    <property type="entry name" value="Thiolase-like_sf_Thiolase"/>
</dbReference>
<dbReference type="EMBL" id="JAEAOA010001427">
    <property type="protein sequence ID" value="KAK3582341.1"/>
    <property type="molecule type" value="Genomic_DNA"/>
</dbReference>
<comment type="catalytic activity">
    <reaction evidence="9">
        <text>an acyl-CoA + acetyl-CoA = a 3-oxoacyl-CoA + CoA</text>
        <dbReference type="Rhea" id="RHEA:21564"/>
        <dbReference type="ChEBI" id="CHEBI:57287"/>
        <dbReference type="ChEBI" id="CHEBI:57288"/>
        <dbReference type="ChEBI" id="CHEBI:58342"/>
        <dbReference type="ChEBI" id="CHEBI:90726"/>
        <dbReference type="EC" id="2.3.1.16"/>
    </reaction>
    <physiologicalReaction direction="right-to-left" evidence="9">
        <dbReference type="Rhea" id="RHEA:21566"/>
    </physiologicalReaction>
</comment>
<dbReference type="FunFam" id="3.40.47.10:FF:000010">
    <property type="entry name" value="Acetyl-CoA acetyltransferase (Thiolase)"/>
    <property type="match status" value="1"/>
</dbReference>
<dbReference type="InterPro" id="IPR020613">
    <property type="entry name" value="Thiolase_CS"/>
</dbReference>
<comment type="catalytic activity">
    <reaction evidence="8">
        <text>hexanoyl-CoA + acetyl-CoA = 3-oxooctanoyl-CoA + CoA</text>
        <dbReference type="Rhea" id="RHEA:31203"/>
        <dbReference type="ChEBI" id="CHEBI:57287"/>
        <dbReference type="ChEBI" id="CHEBI:57288"/>
        <dbReference type="ChEBI" id="CHEBI:62619"/>
        <dbReference type="ChEBI" id="CHEBI:62620"/>
    </reaction>
    <physiologicalReaction direction="right-to-left" evidence="8">
        <dbReference type="Rhea" id="RHEA:31205"/>
    </physiologicalReaction>
</comment>
<dbReference type="InterPro" id="IPR020615">
    <property type="entry name" value="Thiolase_acyl_enz_int_AS"/>
</dbReference>
<evidence type="ECO:0000256" key="6">
    <source>
        <dbReference type="ARBA" id="ARBA00037000"/>
    </source>
</evidence>
<dbReference type="GO" id="GO:0006635">
    <property type="term" value="P:fatty acid beta-oxidation"/>
    <property type="evidence" value="ECO:0007669"/>
    <property type="project" value="TreeGrafter"/>
</dbReference>
<comment type="pathway">
    <text evidence="1">Lipid metabolism.</text>
</comment>
<evidence type="ECO:0000256" key="10">
    <source>
        <dbReference type="ARBA" id="ARBA00049306"/>
    </source>
</evidence>
<dbReference type="CDD" id="cd00751">
    <property type="entry name" value="thiolase"/>
    <property type="match status" value="1"/>
</dbReference>
<evidence type="ECO:0000256" key="2">
    <source>
        <dbReference type="ARBA" id="ARBA00010982"/>
    </source>
</evidence>
<dbReference type="GO" id="GO:0010124">
    <property type="term" value="P:phenylacetate catabolic process"/>
    <property type="evidence" value="ECO:0007669"/>
    <property type="project" value="TreeGrafter"/>
</dbReference>
<dbReference type="Gene3D" id="3.40.47.10">
    <property type="match status" value="2"/>
</dbReference>
<dbReference type="GO" id="GO:0050633">
    <property type="term" value="F:acetyl-CoA C-myristoyltransferase activity"/>
    <property type="evidence" value="ECO:0007669"/>
    <property type="project" value="UniProtKB-EC"/>
</dbReference>
<evidence type="ECO:0000259" key="12">
    <source>
        <dbReference type="Pfam" id="PF02803"/>
    </source>
</evidence>
<evidence type="ECO:0000256" key="7">
    <source>
        <dbReference type="ARBA" id="ARBA00047485"/>
    </source>
</evidence>
<protein>
    <recommendedName>
        <fullName evidence="15">Acetyl-CoA C-acyltransferase</fullName>
    </recommendedName>
</protein>
<proteinExistence type="inferred from homology"/>
<sequence>MNAFIVGGYRTAVTKSSKGGFRHIRADELAARVIKELVSSLKIDVKEIDDVIVGNATPEAEQGLQIGRMISLMSLGIEVGGVTVNRYCASGLEAIAIASARISCNQADCIIAGGTESMTQLPMGGYKFAPSWSLAGSHGDYYLSMGLTAELVAKEFKISREDADMFAFSSHQKALQAIKQGKFRNQIVAVDVEAVEFIEGERRVSQYRVTEDEGPRSDTNLEVLSKLKPVFASQGVVTAGNSSQTSDGAAFVAVMSERMMLRMGLKPEARLMSYSIAGVEPRTMGIGPTLAVPKALKQAGLALKDVSQIELNEAFSAQALAVGRTLDIDFERINVNGGAVALGHPLGCTGAKLTIQLIHEMRSKKEKFGMVTACVGGGQGVADRKGSIVNQDINVSLDATMTESQIRSLRPTIVYSGLSITPSPDIPQDFSDVVTYVVESESGNKLTYRVNIGVENVSREANLSSFSLNLESGLFNGTIEKNEGNTINFSFPFGTNLKGIIPIIQISPNATINPPIDTQMDFYDDTKQRHYVVTAQDKTTYNVYSVSISYTPITFGLVGGATQLGSTAFATVGALFQVGGLKDNPLWKYTLMIDAYTASGTLSVTGGTGRINNPFSESVWKTIALLIGIGRQLPVKLKLSIEGLTHEKTYEFNNIQIGN</sequence>
<dbReference type="PROSITE" id="PS00737">
    <property type="entry name" value="THIOLASE_2"/>
    <property type="match status" value="1"/>
</dbReference>
<dbReference type="Proteomes" id="UP001195483">
    <property type="component" value="Unassembled WGS sequence"/>
</dbReference>